<evidence type="ECO:0000313" key="3">
    <source>
        <dbReference type="Proteomes" id="UP000287166"/>
    </source>
</evidence>
<dbReference type="InParanoid" id="A0A401GQP2"/>
<keyword evidence="3" id="KW-1185">Reference proteome</keyword>
<organism evidence="2 3">
    <name type="scientific">Sparassis crispa</name>
    <dbReference type="NCBI Taxonomy" id="139825"/>
    <lineage>
        <taxon>Eukaryota</taxon>
        <taxon>Fungi</taxon>
        <taxon>Dikarya</taxon>
        <taxon>Basidiomycota</taxon>
        <taxon>Agaricomycotina</taxon>
        <taxon>Agaricomycetes</taxon>
        <taxon>Polyporales</taxon>
        <taxon>Sparassidaceae</taxon>
        <taxon>Sparassis</taxon>
    </lineage>
</organism>
<dbReference type="EMBL" id="BFAD01000006">
    <property type="protein sequence ID" value="GBE84479.1"/>
    <property type="molecule type" value="Genomic_DNA"/>
</dbReference>
<dbReference type="RefSeq" id="XP_027615392.1">
    <property type="nucleotide sequence ID" value="XM_027759591.1"/>
</dbReference>
<evidence type="ECO:0000313" key="2">
    <source>
        <dbReference type="EMBL" id="GBE84479.1"/>
    </source>
</evidence>
<comment type="caution">
    <text evidence="2">The sequence shown here is derived from an EMBL/GenBank/DDBJ whole genome shotgun (WGS) entry which is preliminary data.</text>
</comment>
<feature type="region of interest" description="Disordered" evidence="1">
    <location>
        <begin position="38"/>
        <end position="80"/>
    </location>
</feature>
<proteinExistence type="predicted"/>
<dbReference type="AlphaFoldDB" id="A0A401GQP2"/>
<accession>A0A401GQP2</accession>
<evidence type="ECO:0000256" key="1">
    <source>
        <dbReference type="SAM" id="MobiDB-lite"/>
    </source>
</evidence>
<gene>
    <name evidence="2" type="ORF">SCP_0604580</name>
</gene>
<sequence length="80" mass="8655">MLHPKASSASPTKGPDTCTYTPDLEKAVAEKLTLCEQEKNEVSDEVSSSVSVLPIEGIGDQETHPTRDSPPHSLLHEEVE</sequence>
<feature type="compositionally biased region" description="Basic and acidic residues" evidence="1">
    <location>
        <begin position="61"/>
        <end position="80"/>
    </location>
</feature>
<dbReference type="GeneID" id="38781396"/>
<protein>
    <submittedName>
        <fullName evidence="2">Uncharacterized protein</fullName>
    </submittedName>
</protein>
<reference evidence="2 3" key="1">
    <citation type="journal article" date="2018" name="Sci. Rep.">
        <title>Genome sequence of the cauliflower mushroom Sparassis crispa (Hanabiratake) and its association with beneficial usage.</title>
        <authorList>
            <person name="Kiyama R."/>
            <person name="Furutani Y."/>
            <person name="Kawaguchi K."/>
            <person name="Nakanishi T."/>
        </authorList>
    </citation>
    <scope>NUCLEOTIDE SEQUENCE [LARGE SCALE GENOMIC DNA]</scope>
</reference>
<dbReference type="Proteomes" id="UP000287166">
    <property type="component" value="Unassembled WGS sequence"/>
</dbReference>
<name>A0A401GQP2_9APHY</name>
<feature type="region of interest" description="Disordered" evidence="1">
    <location>
        <begin position="1"/>
        <end position="21"/>
    </location>
</feature>